<evidence type="ECO:0000259" key="21">
    <source>
        <dbReference type="Pfam" id="PF03160"/>
    </source>
</evidence>
<evidence type="ECO:0000256" key="15">
    <source>
        <dbReference type="ARBA" id="ARBA00023180"/>
    </source>
</evidence>
<evidence type="ECO:0000256" key="1">
    <source>
        <dbReference type="ARBA" id="ARBA00004651"/>
    </source>
</evidence>
<feature type="domain" description="Calx-beta" evidence="21">
    <location>
        <begin position="327"/>
        <end position="413"/>
    </location>
</feature>
<keyword evidence="6" id="KW-0479">Metal-binding</keyword>
<dbReference type="PRINTS" id="PR01259">
    <property type="entry name" value="NACAEXCHNGR"/>
</dbReference>
<evidence type="ECO:0000256" key="11">
    <source>
        <dbReference type="ARBA" id="ARBA00022989"/>
    </source>
</evidence>
<evidence type="ECO:0000256" key="8">
    <source>
        <dbReference type="ARBA" id="ARBA00022737"/>
    </source>
</evidence>
<comment type="subcellular location">
    <subcellularLocation>
        <location evidence="1">Cell membrane</location>
        <topology evidence="1">Multi-pass membrane protein</topology>
    </subcellularLocation>
</comment>
<dbReference type="Pfam" id="PF03160">
    <property type="entry name" value="Calx-beta"/>
    <property type="match status" value="1"/>
</dbReference>
<evidence type="ECO:0000256" key="19">
    <source>
        <dbReference type="SAM" id="Phobius"/>
    </source>
</evidence>
<feature type="domain" description="Sodium/calcium exchanger membrane region" evidence="20">
    <location>
        <begin position="514"/>
        <end position="698"/>
    </location>
</feature>
<evidence type="ECO:0000256" key="7">
    <source>
        <dbReference type="ARBA" id="ARBA00022729"/>
    </source>
</evidence>
<feature type="transmembrane region" description="Helical" evidence="19">
    <location>
        <begin position="159"/>
        <end position="183"/>
    </location>
</feature>
<keyword evidence="5 19" id="KW-0812">Transmembrane</keyword>
<organism evidence="22 23">
    <name type="scientific">Durusdinium trenchii</name>
    <dbReference type="NCBI Taxonomy" id="1381693"/>
    <lineage>
        <taxon>Eukaryota</taxon>
        <taxon>Sar</taxon>
        <taxon>Alveolata</taxon>
        <taxon>Dinophyceae</taxon>
        <taxon>Suessiales</taxon>
        <taxon>Symbiodiniaceae</taxon>
        <taxon>Durusdinium</taxon>
    </lineage>
</organism>
<evidence type="ECO:0000313" key="23">
    <source>
        <dbReference type="Proteomes" id="UP001642464"/>
    </source>
</evidence>
<feature type="transmembrane region" description="Helical" evidence="19">
    <location>
        <begin position="38"/>
        <end position="60"/>
    </location>
</feature>
<dbReference type="InterPro" id="IPR038081">
    <property type="entry name" value="CalX-like_sf"/>
</dbReference>
<keyword evidence="13" id="KW-0406">Ion transport</keyword>
<keyword evidence="14 19" id="KW-0472">Membrane</keyword>
<evidence type="ECO:0000256" key="17">
    <source>
        <dbReference type="ARBA" id="ARBA00033667"/>
    </source>
</evidence>
<evidence type="ECO:0000259" key="20">
    <source>
        <dbReference type="Pfam" id="PF01699"/>
    </source>
</evidence>
<feature type="transmembrane region" description="Helical" evidence="19">
    <location>
        <begin position="189"/>
        <end position="209"/>
    </location>
</feature>
<keyword evidence="12" id="KW-0915">Sodium</keyword>
<dbReference type="Gene3D" id="2.60.40.2030">
    <property type="match status" value="1"/>
</dbReference>
<dbReference type="Proteomes" id="UP001642464">
    <property type="component" value="Unassembled WGS sequence"/>
</dbReference>
<evidence type="ECO:0000256" key="12">
    <source>
        <dbReference type="ARBA" id="ARBA00023053"/>
    </source>
</evidence>
<keyword evidence="10" id="KW-0112">Calmodulin-binding</keyword>
<dbReference type="EMBL" id="CAXAMM010006335">
    <property type="protein sequence ID" value="CAK9010690.1"/>
    <property type="molecule type" value="Genomic_DNA"/>
</dbReference>
<evidence type="ECO:0000256" key="3">
    <source>
        <dbReference type="ARBA" id="ARBA00022448"/>
    </source>
</evidence>
<feature type="transmembrane region" description="Helical" evidence="19">
    <location>
        <begin position="123"/>
        <end position="147"/>
    </location>
</feature>
<dbReference type="PANTHER" id="PTHR11878:SF65">
    <property type="entry name" value="NA_CA-EXCHANGE PROTEIN, ISOFORM G"/>
    <property type="match status" value="1"/>
</dbReference>
<sequence length="762" mass="82826">MANNLTMATEPKICEPGGTGLLLPLSQSEQTMPKGARAVMYILLLLYMFMGVGTVADCFMNAVEKIISKKRRVYREQKQRMVTYLVWNSTVADLTLLALGSSAPEILLSVLEIMSAGFYSGELGPSTIVGSAAFNLLIILAVCIVAIPAGEVRAIEHMSVYHVTVIFSIFAYMWLLFIVEVISPNVIDIWEALVTFAMFPTLVTISWLANKGKIEFLALEKKRAEDANDGGSGSRRASVLDDDCNTAQKSHHPRLQGKMRASVAAVAHMGAVRKSHVSTEVHKEAAAGEEDKAIPAGSNGKDIQDPITKSRIKAPQGIITFRSDAVEVEDHQFQDQPHVVKLDILRCNGSEGSIKCKLQTEGLSAVPGVDYEEMDETIEFEDGETLKEVELSIYPQRQTEPDDVLQLVLSEVEGDAFFNPNDDGGRAMSLLTVTIKNSENPKLMERLIDKDNFYAGLQAWKQQIIGSVQLENESEDGEDPSPLKPQDYVLFVLGLPFNVFFAITCPPPIWAGGYLLFVVALTWVAVVTALISDLASLFGCCADIPDATTAITIVAMGTSLPDTFASMTSASKDDTADSSIVNVTGSNSVNVYLGIGIPWLAAALYWASGSKLDEWTLKYNVLLPEIVEKYPNGAFVVQGGALGFSVLLFNCVAICCLVILRLRRLTLGGELGGPKKIAWGCSVALIILWVCYIACSIWRNSSKSAEVIMYPFIGIAVIVALGGLAFELSGKFRYDPEAAKAWAAPGVLAWMKWGGSRNRQDS</sequence>
<protein>
    <submittedName>
        <fullName evidence="22">Sodium/calcium exchanger 2 (Na(+)/Ca(2+)-exchange protein 2) (Solute carrier family 8 member 2)</fullName>
    </submittedName>
</protein>
<dbReference type="SUPFAM" id="SSF141072">
    <property type="entry name" value="CalX-like"/>
    <property type="match status" value="1"/>
</dbReference>
<evidence type="ECO:0000256" key="2">
    <source>
        <dbReference type="ARBA" id="ARBA00007489"/>
    </source>
</evidence>
<feature type="transmembrane region" description="Helical" evidence="19">
    <location>
        <begin position="681"/>
        <end position="701"/>
    </location>
</feature>
<feature type="domain" description="Sodium/calcium exchanger membrane region" evidence="20">
    <location>
        <begin position="41"/>
        <end position="207"/>
    </location>
</feature>
<dbReference type="InterPro" id="IPR004837">
    <property type="entry name" value="NaCa_Exmemb"/>
</dbReference>
<name>A0ABP0J8H2_9DINO</name>
<reference evidence="22 23" key="1">
    <citation type="submission" date="2024-02" db="EMBL/GenBank/DDBJ databases">
        <authorList>
            <person name="Chen Y."/>
            <person name="Shah S."/>
            <person name="Dougan E. K."/>
            <person name="Thang M."/>
            <person name="Chan C."/>
        </authorList>
    </citation>
    <scope>NUCLEOTIDE SEQUENCE [LARGE SCALE GENOMIC DNA]</scope>
</reference>
<keyword evidence="15" id="KW-0325">Glycoprotein</keyword>
<evidence type="ECO:0000256" key="10">
    <source>
        <dbReference type="ARBA" id="ARBA00022860"/>
    </source>
</evidence>
<keyword evidence="3" id="KW-0813">Transport</keyword>
<dbReference type="PANTHER" id="PTHR11878">
    <property type="entry name" value="SODIUM/CALCIUM EXCHANGER"/>
    <property type="match status" value="1"/>
</dbReference>
<evidence type="ECO:0000256" key="16">
    <source>
        <dbReference type="ARBA" id="ARBA00023201"/>
    </source>
</evidence>
<feature type="transmembrane region" description="Helical" evidence="19">
    <location>
        <begin position="589"/>
        <end position="607"/>
    </location>
</feature>
<comment type="caution">
    <text evidence="22">The sequence shown here is derived from an EMBL/GenBank/DDBJ whole genome shotgun (WGS) entry which is preliminary data.</text>
</comment>
<comment type="similarity">
    <text evidence="2">Belongs to the Ca(2+):cation antiporter (CaCA) (TC 2.A.19) family. SLC8 subfamily.</text>
</comment>
<dbReference type="InterPro" id="IPR004836">
    <property type="entry name" value="Na_Ca_Ex"/>
</dbReference>
<evidence type="ECO:0000256" key="14">
    <source>
        <dbReference type="ARBA" id="ARBA00023136"/>
    </source>
</evidence>
<feature type="region of interest" description="Disordered" evidence="18">
    <location>
        <begin position="226"/>
        <end position="255"/>
    </location>
</feature>
<evidence type="ECO:0000256" key="9">
    <source>
        <dbReference type="ARBA" id="ARBA00022837"/>
    </source>
</evidence>
<keyword evidence="7" id="KW-0732">Signal</keyword>
<comment type="catalytic activity">
    <reaction evidence="17">
        <text>Ca(2+)(in) + 3 Na(+)(out) = Ca(2+)(out) + 3 Na(+)(in)</text>
        <dbReference type="Rhea" id="RHEA:69955"/>
        <dbReference type="ChEBI" id="CHEBI:29101"/>
        <dbReference type="ChEBI" id="CHEBI:29108"/>
    </reaction>
</comment>
<keyword evidence="8" id="KW-0677">Repeat</keyword>
<dbReference type="InterPro" id="IPR051171">
    <property type="entry name" value="CaCA"/>
</dbReference>
<proteinExistence type="inferred from homology"/>
<feature type="transmembrane region" description="Helical" evidence="19">
    <location>
        <begin position="81"/>
        <end position="103"/>
    </location>
</feature>
<keyword evidence="11 19" id="KW-1133">Transmembrane helix</keyword>
<feature type="transmembrane region" description="Helical" evidence="19">
    <location>
        <begin position="635"/>
        <end position="660"/>
    </location>
</feature>
<evidence type="ECO:0000256" key="4">
    <source>
        <dbReference type="ARBA" id="ARBA00022475"/>
    </source>
</evidence>
<keyword evidence="16" id="KW-0739">Sodium transport</keyword>
<feature type="transmembrane region" description="Helical" evidence="19">
    <location>
        <begin position="488"/>
        <end position="504"/>
    </location>
</feature>
<keyword evidence="9" id="KW-0106">Calcium</keyword>
<dbReference type="Gene3D" id="1.20.1420.30">
    <property type="entry name" value="NCX, central ion-binding region"/>
    <property type="match status" value="2"/>
</dbReference>
<dbReference type="InterPro" id="IPR044880">
    <property type="entry name" value="NCX_ion-bd_dom_sf"/>
</dbReference>
<keyword evidence="4" id="KW-1003">Cell membrane</keyword>
<evidence type="ECO:0000313" key="22">
    <source>
        <dbReference type="EMBL" id="CAK9010690.1"/>
    </source>
</evidence>
<feature type="transmembrane region" description="Helical" evidence="19">
    <location>
        <begin position="707"/>
        <end position="726"/>
    </location>
</feature>
<evidence type="ECO:0000256" key="13">
    <source>
        <dbReference type="ARBA" id="ARBA00023065"/>
    </source>
</evidence>
<keyword evidence="23" id="KW-1185">Reference proteome</keyword>
<evidence type="ECO:0000256" key="18">
    <source>
        <dbReference type="SAM" id="MobiDB-lite"/>
    </source>
</evidence>
<evidence type="ECO:0000256" key="5">
    <source>
        <dbReference type="ARBA" id="ARBA00022692"/>
    </source>
</evidence>
<feature type="transmembrane region" description="Helical" evidence="19">
    <location>
        <begin position="510"/>
        <end position="531"/>
    </location>
</feature>
<gene>
    <name evidence="22" type="ORF">SCF082_LOCUS10776</name>
</gene>
<evidence type="ECO:0000256" key="6">
    <source>
        <dbReference type="ARBA" id="ARBA00022723"/>
    </source>
</evidence>
<accession>A0ABP0J8H2</accession>
<dbReference type="Pfam" id="PF01699">
    <property type="entry name" value="Na_Ca_ex"/>
    <property type="match status" value="2"/>
</dbReference>
<dbReference type="InterPro" id="IPR003644">
    <property type="entry name" value="Calx_beta"/>
</dbReference>